<dbReference type="Gene3D" id="1.50.10.10">
    <property type="match status" value="1"/>
</dbReference>
<dbReference type="InterPro" id="IPR008902">
    <property type="entry name" value="Rhamnosid_concanavalin"/>
</dbReference>
<gene>
    <name evidence="9" type="ORF">GCM10023205_73800</name>
</gene>
<evidence type="ECO:0000259" key="7">
    <source>
        <dbReference type="Pfam" id="PF17389"/>
    </source>
</evidence>
<feature type="domain" description="Alpha-L-rhamnosidase six-hairpin glycosidase" evidence="7">
    <location>
        <begin position="425"/>
        <end position="801"/>
    </location>
</feature>
<dbReference type="InterPro" id="IPR016007">
    <property type="entry name" value="Alpha_rhamnosid"/>
</dbReference>
<dbReference type="InterPro" id="IPR035398">
    <property type="entry name" value="Bac_rhamnosid_C"/>
</dbReference>
<evidence type="ECO:0000259" key="5">
    <source>
        <dbReference type="Pfam" id="PF05592"/>
    </source>
</evidence>
<organism evidence="9 10">
    <name type="scientific">Yinghuangia aomiensis</name>
    <dbReference type="NCBI Taxonomy" id="676205"/>
    <lineage>
        <taxon>Bacteria</taxon>
        <taxon>Bacillati</taxon>
        <taxon>Actinomycetota</taxon>
        <taxon>Actinomycetes</taxon>
        <taxon>Kitasatosporales</taxon>
        <taxon>Streptomycetaceae</taxon>
        <taxon>Yinghuangia</taxon>
    </lineage>
</organism>
<dbReference type="Pfam" id="PF17390">
    <property type="entry name" value="Bac_rhamnosid_C"/>
    <property type="match status" value="1"/>
</dbReference>
<dbReference type="Pfam" id="PF05592">
    <property type="entry name" value="Bac_rhamnosid"/>
    <property type="match status" value="1"/>
</dbReference>
<dbReference type="PANTHER" id="PTHR33307:SF6">
    <property type="entry name" value="ALPHA-RHAMNOSIDASE (EUROFUNG)-RELATED"/>
    <property type="match status" value="1"/>
</dbReference>
<dbReference type="InterPro" id="IPR013737">
    <property type="entry name" value="Bac_rhamnosid_N"/>
</dbReference>
<dbReference type="RefSeq" id="WP_345680203.1">
    <property type="nucleotide sequence ID" value="NZ_BAABHS010000042.1"/>
</dbReference>
<dbReference type="EC" id="3.2.1.40" evidence="2"/>
<dbReference type="Gene3D" id="2.60.120.260">
    <property type="entry name" value="Galactose-binding domain-like"/>
    <property type="match status" value="2"/>
</dbReference>
<dbReference type="Pfam" id="PF25788">
    <property type="entry name" value="Ig_Rha78A_N"/>
    <property type="match status" value="1"/>
</dbReference>
<evidence type="ECO:0000256" key="3">
    <source>
        <dbReference type="ARBA" id="ARBA00022801"/>
    </source>
</evidence>
<feature type="domain" description="Bacterial alpha-L-rhamnosidase N-terminal" evidence="6">
    <location>
        <begin position="142"/>
        <end position="302"/>
    </location>
</feature>
<accession>A0ABP9I938</accession>
<dbReference type="InterPro" id="IPR012341">
    <property type="entry name" value="6hp_glycosidase-like_sf"/>
</dbReference>
<dbReference type="InterPro" id="IPR008928">
    <property type="entry name" value="6-hairpin_glycosidase_sf"/>
</dbReference>
<sequence>MSFANAPADLRVEHGPEPLGVGTSTPRLSWTLPAGAAAQIACIIEVDSGDQVRQFIRESDEHVLAAWPAEPLGSRQPVRWRVQAVTDAGPSTWSDWHTFETGVLDHGEWQARWIGPDEGDAIAEADRPVWHLSRAFELPSPVRSARLYATAHGVYEAFLNQERVGDRELSPGTTSYEKTVDVQAYDVTGYLRPGANTISALLSDGWYRGRNGVFQKTNIWGSHTSLFAELHVVCENGASVVVTTDETWQAGPSQITRADLMTGEARDLRIPWLPTADGRPVRIADSATETLAWSAAPAVRRVEEIRPVSVTEIAPGRHIVDLGQNISGWVRLAGLGPAGTALRLHHGEHLDVNGDLTTEHLGGEAPGMPSVSFHQIDEVVSAGRPDDVFEPRHTVHGFQYVRVEGHPGPLTVDDVTGVVVHTDLRRTGRFRCSDDELNRFYEAAVWSFRGNAVDVPTDCPTRERAGWTGDFQLYAPTASFLYDVAGFSARWLRAVAEEQLPDGRIVNISPSGPAGWQADPVMDGVTGSAGWGDAAVLVPWTLHTVYGDEQVLRDLWPSMTAWVDFQTRSAGEKRHQTRIDRSPEPAAHEQYLWDGTFHWGEWTEPKKRLDDGTWVDPVMSDPMVWFTADKGEIGTAYFFLSVSTMVKIAEVLGMKDRAAAYRDLAERIRDAWRTEYLSADGRVTSHSQAGYVRALAFELVPEHLRAAAAAHLADLVAEAGGHLATGFLATPLLLPVLADNGHADVAYRLLLQRTYPSWLAMTARGATTVWENWEGIDEDGIASGSLNHYSKGAVIHFLHTHTSGIRLLEDSPAYRRFVVQPVPGGGLTWAEASLDSAHGTIATRWERDADRFTLDVTVPPGSTARVILPDGQEHDAAPGTTTWSCTLQHS</sequence>
<dbReference type="SUPFAM" id="SSF48208">
    <property type="entry name" value="Six-hairpin glycosidases"/>
    <property type="match status" value="1"/>
</dbReference>
<dbReference type="Pfam" id="PF17389">
    <property type="entry name" value="Bac_rhamnosid6H"/>
    <property type="match status" value="1"/>
</dbReference>
<dbReference type="Pfam" id="PF08531">
    <property type="entry name" value="Bac_rhamnosid_N"/>
    <property type="match status" value="1"/>
</dbReference>
<evidence type="ECO:0000256" key="2">
    <source>
        <dbReference type="ARBA" id="ARBA00012652"/>
    </source>
</evidence>
<dbReference type="Gene3D" id="2.60.40.10">
    <property type="entry name" value="Immunoglobulins"/>
    <property type="match status" value="1"/>
</dbReference>
<keyword evidence="3 9" id="KW-0378">Hydrolase</keyword>
<comment type="catalytic activity">
    <reaction evidence="1">
        <text>Hydrolysis of terminal non-reducing alpha-L-rhamnose residues in alpha-L-rhamnosides.</text>
        <dbReference type="EC" id="3.2.1.40"/>
    </reaction>
</comment>
<keyword evidence="10" id="KW-1185">Reference proteome</keyword>
<evidence type="ECO:0000259" key="8">
    <source>
        <dbReference type="Pfam" id="PF17390"/>
    </source>
</evidence>
<dbReference type="PANTHER" id="PTHR33307">
    <property type="entry name" value="ALPHA-RHAMNOSIDASE (EUROFUNG)"/>
    <property type="match status" value="1"/>
</dbReference>
<feature type="domain" description="Alpha-L-rhamnosidase concanavalin-like" evidence="5">
    <location>
        <begin position="312"/>
        <end position="421"/>
    </location>
</feature>
<dbReference type="Gene3D" id="2.60.420.10">
    <property type="entry name" value="Maltose phosphorylase, domain 3"/>
    <property type="match status" value="1"/>
</dbReference>
<reference evidence="10" key="1">
    <citation type="journal article" date="2019" name="Int. J. Syst. Evol. Microbiol.">
        <title>The Global Catalogue of Microorganisms (GCM) 10K type strain sequencing project: providing services to taxonomists for standard genome sequencing and annotation.</title>
        <authorList>
            <consortium name="The Broad Institute Genomics Platform"/>
            <consortium name="The Broad Institute Genome Sequencing Center for Infectious Disease"/>
            <person name="Wu L."/>
            <person name="Ma J."/>
        </authorList>
    </citation>
    <scope>NUCLEOTIDE SEQUENCE [LARGE SCALE GENOMIC DNA]</scope>
    <source>
        <strain evidence="10">JCM 17986</strain>
    </source>
</reference>
<feature type="domain" description="Alpha-L-rhamnosidase C-terminal" evidence="8">
    <location>
        <begin position="804"/>
        <end position="876"/>
    </location>
</feature>
<evidence type="ECO:0000256" key="4">
    <source>
        <dbReference type="SAM" id="MobiDB-lite"/>
    </source>
</evidence>
<evidence type="ECO:0000313" key="10">
    <source>
        <dbReference type="Proteomes" id="UP001500466"/>
    </source>
</evidence>
<evidence type="ECO:0000256" key="1">
    <source>
        <dbReference type="ARBA" id="ARBA00001445"/>
    </source>
</evidence>
<feature type="region of interest" description="Disordered" evidence="4">
    <location>
        <begin position="871"/>
        <end position="890"/>
    </location>
</feature>
<dbReference type="InterPro" id="IPR008979">
    <property type="entry name" value="Galactose-bd-like_sf"/>
</dbReference>
<dbReference type="InterPro" id="IPR035396">
    <property type="entry name" value="Bac_rhamnosid6H"/>
</dbReference>
<evidence type="ECO:0000259" key="6">
    <source>
        <dbReference type="Pfam" id="PF08531"/>
    </source>
</evidence>
<proteinExistence type="predicted"/>
<dbReference type="InterPro" id="IPR013783">
    <property type="entry name" value="Ig-like_fold"/>
</dbReference>
<dbReference type="Proteomes" id="UP001500466">
    <property type="component" value="Unassembled WGS sequence"/>
</dbReference>
<dbReference type="EMBL" id="BAABHS010000042">
    <property type="protein sequence ID" value="GAA4991146.1"/>
    <property type="molecule type" value="Genomic_DNA"/>
</dbReference>
<protein>
    <recommendedName>
        <fullName evidence="2">alpha-L-rhamnosidase</fullName>
        <ecNumber evidence="2">3.2.1.40</ecNumber>
    </recommendedName>
</protein>
<comment type="caution">
    <text evidence="9">The sequence shown here is derived from an EMBL/GenBank/DDBJ whole genome shotgun (WGS) entry which is preliminary data.</text>
</comment>
<dbReference type="PIRSF" id="PIRSF010631">
    <property type="entry name" value="A-rhamnsds"/>
    <property type="match status" value="1"/>
</dbReference>
<dbReference type="SUPFAM" id="SSF49785">
    <property type="entry name" value="Galactose-binding domain-like"/>
    <property type="match status" value="1"/>
</dbReference>
<name>A0ABP9I938_9ACTN</name>
<feature type="region of interest" description="Disordered" evidence="4">
    <location>
        <begin position="1"/>
        <end position="20"/>
    </location>
</feature>
<dbReference type="GO" id="GO:0016787">
    <property type="term" value="F:hydrolase activity"/>
    <property type="evidence" value="ECO:0007669"/>
    <property type="project" value="UniProtKB-KW"/>
</dbReference>
<evidence type="ECO:0000313" key="9">
    <source>
        <dbReference type="EMBL" id="GAA4991146.1"/>
    </source>
</evidence>
<feature type="compositionally biased region" description="Polar residues" evidence="4">
    <location>
        <begin position="879"/>
        <end position="890"/>
    </location>
</feature>